<dbReference type="EMBL" id="JABWCV010000010">
    <property type="protein sequence ID" value="NVF14631.1"/>
    <property type="molecule type" value="Genomic_DNA"/>
</dbReference>
<evidence type="ECO:0000313" key="7">
    <source>
        <dbReference type="Proteomes" id="UP000589984"/>
    </source>
</evidence>
<dbReference type="SUPFAM" id="SSF46689">
    <property type="entry name" value="Homeodomain-like"/>
    <property type="match status" value="1"/>
</dbReference>
<name>A0A7Y6RD34_9GAMM</name>
<evidence type="ECO:0000256" key="3">
    <source>
        <dbReference type="ARBA" id="ARBA00029540"/>
    </source>
</evidence>
<feature type="domain" description="DNA binding HTH" evidence="5">
    <location>
        <begin position="70"/>
        <end position="110"/>
    </location>
</feature>
<dbReference type="PRINTS" id="PR01590">
    <property type="entry name" value="HTHFIS"/>
</dbReference>
<protein>
    <recommendedName>
        <fullName evidence="3">Putative Fis-like DNA-binding protein</fullName>
    </recommendedName>
</protein>
<dbReference type="PANTHER" id="PTHR47918:SF1">
    <property type="entry name" value="DNA-BINDING PROTEIN FIS"/>
    <property type="match status" value="1"/>
</dbReference>
<dbReference type="NCBIfam" id="NF001659">
    <property type="entry name" value="PRK00430.1"/>
    <property type="match status" value="1"/>
</dbReference>
<sequence length="118" mass="12845">MTERDLLSSDTYSSSDTRASESYSHLTGTLADPAASSPPQPLREAVETAMRRYFEHLDGSQASDLYAMVMAEVEAPLLACVLEHTEGNQTRAADVLGLNRGTLRKKLKQYGLIEGDAP</sequence>
<dbReference type="RefSeq" id="WP_176303544.1">
    <property type="nucleotide sequence ID" value="NZ_CAXBNY010000070.1"/>
</dbReference>
<dbReference type="Gene3D" id="1.10.10.60">
    <property type="entry name" value="Homeodomain-like"/>
    <property type="match status" value="1"/>
</dbReference>
<dbReference type="InterPro" id="IPR002197">
    <property type="entry name" value="HTH_Fis"/>
</dbReference>
<organism evidence="6 7">
    <name type="scientific">Vreelandella maris</name>
    <dbReference type="NCBI Taxonomy" id="2729617"/>
    <lineage>
        <taxon>Bacteria</taxon>
        <taxon>Pseudomonadati</taxon>
        <taxon>Pseudomonadota</taxon>
        <taxon>Gammaproteobacteria</taxon>
        <taxon>Oceanospirillales</taxon>
        <taxon>Halomonadaceae</taxon>
        <taxon>Vreelandella</taxon>
    </lineage>
</organism>
<dbReference type="InterPro" id="IPR050207">
    <property type="entry name" value="Trans_regulatory_Fis"/>
</dbReference>
<accession>A0A7Y6RD34</accession>
<evidence type="ECO:0000259" key="5">
    <source>
        <dbReference type="Pfam" id="PF02954"/>
    </source>
</evidence>
<dbReference type="InterPro" id="IPR009057">
    <property type="entry name" value="Homeodomain-like_sf"/>
</dbReference>
<gene>
    <name evidence="6" type="primary">fis</name>
    <name evidence="6" type="ORF">HUO07_10685</name>
</gene>
<evidence type="ECO:0000313" key="6">
    <source>
        <dbReference type="EMBL" id="NVF14631.1"/>
    </source>
</evidence>
<dbReference type="Pfam" id="PF02954">
    <property type="entry name" value="HTH_8"/>
    <property type="match status" value="1"/>
</dbReference>
<evidence type="ECO:0000256" key="4">
    <source>
        <dbReference type="SAM" id="MobiDB-lite"/>
    </source>
</evidence>
<comment type="similarity">
    <text evidence="1">Belongs to the transcriptional regulatory Fis family.</text>
</comment>
<dbReference type="GO" id="GO:0006355">
    <property type="term" value="P:regulation of DNA-templated transcription"/>
    <property type="evidence" value="ECO:0007669"/>
    <property type="project" value="InterPro"/>
</dbReference>
<evidence type="ECO:0000256" key="1">
    <source>
        <dbReference type="ARBA" id="ARBA00008559"/>
    </source>
</evidence>
<keyword evidence="7" id="KW-1185">Reference proteome</keyword>
<evidence type="ECO:0000256" key="2">
    <source>
        <dbReference type="ARBA" id="ARBA00023125"/>
    </source>
</evidence>
<comment type="caution">
    <text evidence="6">The sequence shown here is derived from an EMBL/GenBank/DDBJ whole genome shotgun (WGS) entry which is preliminary data.</text>
</comment>
<dbReference type="Proteomes" id="UP000589984">
    <property type="component" value="Unassembled WGS sequence"/>
</dbReference>
<dbReference type="GO" id="GO:0043565">
    <property type="term" value="F:sequence-specific DNA binding"/>
    <property type="evidence" value="ECO:0007669"/>
    <property type="project" value="InterPro"/>
</dbReference>
<keyword evidence="2 6" id="KW-0238">DNA-binding</keyword>
<reference evidence="6 7" key="1">
    <citation type="submission" date="2020-06" db="EMBL/GenBank/DDBJ databases">
        <title>Halomonas sp. QX-1 draft genome sequence.</title>
        <authorList>
            <person name="Qiu X."/>
        </authorList>
    </citation>
    <scope>NUCLEOTIDE SEQUENCE [LARGE SCALE GENOMIC DNA]</scope>
    <source>
        <strain evidence="6 7">QX-1</strain>
    </source>
</reference>
<dbReference type="PANTHER" id="PTHR47918">
    <property type="entry name" value="DNA-BINDING PROTEIN FIS"/>
    <property type="match status" value="1"/>
</dbReference>
<feature type="compositionally biased region" description="Low complexity" evidence="4">
    <location>
        <begin position="8"/>
        <end position="17"/>
    </location>
</feature>
<dbReference type="PRINTS" id="PR01591">
    <property type="entry name" value="DNABINDNGFIS"/>
</dbReference>
<proteinExistence type="inferred from homology"/>
<dbReference type="InterPro" id="IPR005412">
    <property type="entry name" value="Fis_DNA-bd"/>
</dbReference>
<dbReference type="AlphaFoldDB" id="A0A7Y6RD34"/>
<feature type="region of interest" description="Disordered" evidence="4">
    <location>
        <begin position="1"/>
        <end position="42"/>
    </location>
</feature>